<dbReference type="AlphaFoldDB" id="A0AAE0XW39"/>
<keyword evidence="3" id="KW-1185">Reference proteome</keyword>
<dbReference type="PRINTS" id="PR00081">
    <property type="entry name" value="GDHRDH"/>
</dbReference>
<sequence>MSDFRDKCVVVTGSSSGIGESTAILFASRGANVTVCGRDETRLQRVVDSCLHAGQDAGHTNRVIAVPGDLTSADVRVDTIKKTVETFGQLDVLVANHGVQYASFNMDHVTEENYNKNMDVNVKSVFFLIKEAVPHLEKTGGSVVVTSSIASTLSGVQNIAYHMGKAAVDHMVRCLSLELGPKGIRINAINPTFVDTRIFRHVKNYPSVFDMLEFFAESHPLHGRKCTPEEQGEVILFLASDAASTELDKICIKLVEYTADQAVDYTRRKVGEVVDSTIDSIKNSIRRTAGKGTVLEHVGRSLVDRGGTAVRDTLTTDTRQVDKLVKDRGIREVKRLWSRSTRSIGSHAVPQRVPNRASSETVESNTYQNTPWSDQPKKT</sequence>
<accession>A0AAE0XW39</accession>
<reference evidence="2" key="1">
    <citation type="journal article" date="2023" name="G3 (Bethesda)">
        <title>A reference genome for the long-term kleptoplast-retaining sea slug Elysia crispata morphotype clarki.</title>
        <authorList>
            <person name="Eastman K.E."/>
            <person name="Pendleton A.L."/>
            <person name="Shaikh M.A."/>
            <person name="Suttiyut T."/>
            <person name="Ogas R."/>
            <person name="Tomko P."/>
            <person name="Gavelis G."/>
            <person name="Widhalm J.R."/>
            <person name="Wisecaver J.H."/>
        </authorList>
    </citation>
    <scope>NUCLEOTIDE SEQUENCE</scope>
    <source>
        <strain evidence="2">ECLA1</strain>
    </source>
</reference>
<dbReference type="InterPro" id="IPR036291">
    <property type="entry name" value="NAD(P)-bd_dom_sf"/>
</dbReference>
<protein>
    <submittedName>
        <fullName evidence="2">Uncharacterized protein</fullName>
    </submittedName>
</protein>
<proteinExistence type="predicted"/>
<evidence type="ECO:0000256" key="1">
    <source>
        <dbReference type="SAM" id="MobiDB-lite"/>
    </source>
</evidence>
<organism evidence="2 3">
    <name type="scientific">Elysia crispata</name>
    <name type="common">lettuce slug</name>
    <dbReference type="NCBI Taxonomy" id="231223"/>
    <lineage>
        <taxon>Eukaryota</taxon>
        <taxon>Metazoa</taxon>
        <taxon>Spiralia</taxon>
        <taxon>Lophotrochozoa</taxon>
        <taxon>Mollusca</taxon>
        <taxon>Gastropoda</taxon>
        <taxon>Heterobranchia</taxon>
        <taxon>Euthyneura</taxon>
        <taxon>Panpulmonata</taxon>
        <taxon>Sacoglossa</taxon>
        <taxon>Placobranchoidea</taxon>
        <taxon>Plakobranchidae</taxon>
        <taxon>Elysia</taxon>
    </lineage>
</organism>
<feature type="compositionally biased region" description="Polar residues" evidence="1">
    <location>
        <begin position="356"/>
        <end position="373"/>
    </location>
</feature>
<dbReference type="Pfam" id="PF13561">
    <property type="entry name" value="adh_short_C2"/>
    <property type="match status" value="1"/>
</dbReference>
<evidence type="ECO:0000313" key="3">
    <source>
        <dbReference type="Proteomes" id="UP001283361"/>
    </source>
</evidence>
<gene>
    <name evidence="2" type="ORF">RRG08_007852</name>
</gene>
<evidence type="ECO:0000313" key="2">
    <source>
        <dbReference type="EMBL" id="KAK3720228.1"/>
    </source>
</evidence>
<dbReference type="PANTHER" id="PTHR43975">
    <property type="entry name" value="ZGC:101858"/>
    <property type="match status" value="1"/>
</dbReference>
<dbReference type="PANTHER" id="PTHR43975:SF2">
    <property type="entry name" value="EG:BACR7A4.14 PROTEIN-RELATED"/>
    <property type="match status" value="1"/>
</dbReference>
<dbReference type="InterPro" id="IPR002347">
    <property type="entry name" value="SDR_fam"/>
</dbReference>
<dbReference type="SUPFAM" id="SSF51735">
    <property type="entry name" value="NAD(P)-binding Rossmann-fold domains"/>
    <property type="match status" value="1"/>
</dbReference>
<dbReference type="Gene3D" id="3.40.50.720">
    <property type="entry name" value="NAD(P)-binding Rossmann-like Domain"/>
    <property type="match status" value="1"/>
</dbReference>
<dbReference type="Proteomes" id="UP001283361">
    <property type="component" value="Unassembled WGS sequence"/>
</dbReference>
<dbReference type="EMBL" id="JAWDGP010007407">
    <property type="protein sequence ID" value="KAK3720228.1"/>
    <property type="molecule type" value="Genomic_DNA"/>
</dbReference>
<comment type="caution">
    <text evidence="2">The sequence shown here is derived from an EMBL/GenBank/DDBJ whole genome shotgun (WGS) entry which is preliminary data.</text>
</comment>
<feature type="region of interest" description="Disordered" evidence="1">
    <location>
        <begin position="343"/>
        <end position="379"/>
    </location>
</feature>
<name>A0AAE0XW39_9GAST</name>
<dbReference type="FunFam" id="3.40.50.720:FF:000084">
    <property type="entry name" value="Short-chain dehydrogenase reductase"/>
    <property type="match status" value="1"/>
</dbReference>